<reference evidence="3" key="1">
    <citation type="journal article" date="2019" name="Int. J. Syst. Evol. Microbiol.">
        <title>The Global Catalogue of Microorganisms (GCM) 10K type strain sequencing project: providing services to taxonomists for standard genome sequencing and annotation.</title>
        <authorList>
            <consortium name="The Broad Institute Genomics Platform"/>
            <consortium name="The Broad Institute Genome Sequencing Center for Infectious Disease"/>
            <person name="Wu L."/>
            <person name="Ma J."/>
        </authorList>
    </citation>
    <scope>NUCLEOTIDE SEQUENCE [LARGE SCALE GENOMIC DNA]</scope>
    <source>
        <strain evidence="3">JCM 15572</strain>
    </source>
</reference>
<proteinExistence type="predicted"/>
<dbReference type="EMBL" id="BAAAPH010000007">
    <property type="protein sequence ID" value="GAA1568044.1"/>
    <property type="molecule type" value="Genomic_DNA"/>
</dbReference>
<accession>A0ABP4NWK5</accession>
<evidence type="ECO:0000313" key="3">
    <source>
        <dbReference type="Proteomes" id="UP001501705"/>
    </source>
</evidence>
<keyword evidence="1" id="KW-0812">Transmembrane</keyword>
<evidence type="ECO:0000256" key="1">
    <source>
        <dbReference type="SAM" id="Phobius"/>
    </source>
</evidence>
<gene>
    <name evidence="2" type="ORF">GCM10009804_25690</name>
</gene>
<name>A0ABP4NWK5_9ACTN</name>
<feature type="transmembrane region" description="Helical" evidence="1">
    <location>
        <begin position="21"/>
        <end position="40"/>
    </location>
</feature>
<sequence>MKTLANVGHPRSAAALRNVRLLLTGYLAISVLTLIAIVAMRNDTAAVNSAVWIRGSIVVASAAATFLFARSAARGSRQSFRRLRIVSTAMLIAIVVIIALPGTFPLWMKSEQAVCGLLLLGVAVLVNGKHLRSVFTS</sequence>
<dbReference type="Proteomes" id="UP001501705">
    <property type="component" value="Unassembled WGS sequence"/>
</dbReference>
<feature type="transmembrane region" description="Helical" evidence="1">
    <location>
        <begin position="52"/>
        <end position="73"/>
    </location>
</feature>
<protein>
    <recommendedName>
        <fullName evidence="4">Integral membrane protein</fullName>
    </recommendedName>
</protein>
<keyword evidence="3" id="KW-1185">Reference proteome</keyword>
<evidence type="ECO:0000313" key="2">
    <source>
        <dbReference type="EMBL" id="GAA1568044.1"/>
    </source>
</evidence>
<keyword evidence="1" id="KW-0472">Membrane</keyword>
<feature type="transmembrane region" description="Helical" evidence="1">
    <location>
        <begin position="85"/>
        <end position="104"/>
    </location>
</feature>
<organism evidence="2 3">
    <name type="scientific">Kribbella hippodromi</name>
    <dbReference type="NCBI Taxonomy" id="434347"/>
    <lineage>
        <taxon>Bacteria</taxon>
        <taxon>Bacillati</taxon>
        <taxon>Actinomycetota</taxon>
        <taxon>Actinomycetes</taxon>
        <taxon>Propionibacteriales</taxon>
        <taxon>Kribbellaceae</taxon>
        <taxon>Kribbella</taxon>
    </lineage>
</organism>
<comment type="caution">
    <text evidence="2">The sequence shown here is derived from an EMBL/GenBank/DDBJ whole genome shotgun (WGS) entry which is preliminary data.</text>
</comment>
<keyword evidence="1" id="KW-1133">Transmembrane helix</keyword>
<evidence type="ECO:0008006" key="4">
    <source>
        <dbReference type="Google" id="ProtNLM"/>
    </source>
</evidence>
<dbReference type="RefSeq" id="WP_344233672.1">
    <property type="nucleotide sequence ID" value="NZ_BAAAPH010000007.1"/>
</dbReference>